<dbReference type="Proteomes" id="UP000828390">
    <property type="component" value="Unassembled WGS sequence"/>
</dbReference>
<protein>
    <recommendedName>
        <fullName evidence="5">Orange domain-containing protein</fullName>
    </recommendedName>
</protein>
<dbReference type="InterPro" id="IPR050370">
    <property type="entry name" value="HES_HEY"/>
</dbReference>
<organism evidence="6 7">
    <name type="scientific">Dreissena polymorpha</name>
    <name type="common">Zebra mussel</name>
    <name type="synonym">Mytilus polymorpha</name>
    <dbReference type="NCBI Taxonomy" id="45954"/>
    <lineage>
        <taxon>Eukaryota</taxon>
        <taxon>Metazoa</taxon>
        <taxon>Spiralia</taxon>
        <taxon>Lophotrochozoa</taxon>
        <taxon>Mollusca</taxon>
        <taxon>Bivalvia</taxon>
        <taxon>Autobranchia</taxon>
        <taxon>Heteroconchia</taxon>
        <taxon>Euheterodonta</taxon>
        <taxon>Imparidentia</taxon>
        <taxon>Neoheterodontei</taxon>
        <taxon>Myida</taxon>
        <taxon>Dreissenoidea</taxon>
        <taxon>Dreissenidae</taxon>
        <taxon>Dreissena</taxon>
    </lineage>
</organism>
<dbReference type="PANTHER" id="PTHR10985">
    <property type="entry name" value="BASIC HELIX-LOOP-HELIX TRANSCRIPTION FACTOR, HES-RELATED"/>
    <property type="match status" value="1"/>
</dbReference>
<accession>A0A9D4EXC0</accession>
<keyword evidence="3" id="KW-0804">Transcription</keyword>
<dbReference type="Pfam" id="PF07527">
    <property type="entry name" value="Hairy_orange"/>
    <property type="match status" value="1"/>
</dbReference>
<dbReference type="InterPro" id="IPR003650">
    <property type="entry name" value="Orange_dom"/>
</dbReference>
<proteinExistence type="predicted"/>
<evidence type="ECO:0000256" key="2">
    <source>
        <dbReference type="ARBA" id="ARBA00023015"/>
    </source>
</evidence>
<feature type="domain" description="Orange" evidence="5">
    <location>
        <begin position="36"/>
        <end position="70"/>
    </location>
</feature>
<sequence length="190" mass="21075">MTRVDKADILDLTVLHLQQLQQRHRSVSMATESVAYTSGFQACAREVITYLTSQKSADMKTIKALSDHLQATQHVPQRCVRNQMPGGYQMSTPVRINDVSKMSTNTLNTPDFSPITYASAFSKGYYHERPFSESNSSVSLSSNESISDSCYLSMNVSSMENSDVISEGVVSIGHGDKIGHVIKDSLWRPF</sequence>
<dbReference type="EMBL" id="JAIWYP010000008">
    <property type="protein sequence ID" value="KAH3785700.1"/>
    <property type="molecule type" value="Genomic_DNA"/>
</dbReference>
<evidence type="ECO:0000256" key="1">
    <source>
        <dbReference type="ARBA" id="ARBA00004123"/>
    </source>
</evidence>
<keyword evidence="4" id="KW-0539">Nucleus</keyword>
<keyword evidence="7" id="KW-1185">Reference proteome</keyword>
<gene>
    <name evidence="6" type="ORF">DPMN_163794</name>
</gene>
<comment type="subcellular location">
    <subcellularLocation>
        <location evidence="1">Nucleus</location>
    </subcellularLocation>
</comment>
<evidence type="ECO:0000259" key="5">
    <source>
        <dbReference type="Pfam" id="PF07527"/>
    </source>
</evidence>
<dbReference type="AlphaFoldDB" id="A0A9D4EXC0"/>
<evidence type="ECO:0000256" key="3">
    <source>
        <dbReference type="ARBA" id="ARBA00023163"/>
    </source>
</evidence>
<evidence type="ECO:0000256" key="4">
    <source>
        <dbReference type="ARBA" id="ARBA00023242"/>
    </source>
</evidence>
<evidence type="ECO:0000313" key="7">
    <source>
        <dbReference type="Proteomes" id="UP000828390"/>
    </source>
</evidence>
<reference evidence="6" key="2">
    <citation type="submission" date="2020-11" db="EMBL/GenBank/DDBJ databases">
        <authorList>
            <person name="McCartney M.A."/>
            <person name="Auch B."/>
            <person name="Kono T."/>
            <person name="Mallez S."/>
            <person name="Becker A."/>
            <person name="Gohl D.M."/>
            <person name="Silverstein K.A.T."/>
            <person name="Koren S."/>
            <person name="Bechman K.B."/>
            <person name="Herman A."/>
            <person name="Abrahante J.E."/>
            <person name="Garbe J."/>
        </authorList>
    </citation>
    <scope>NUCLEOTIDE SEQUENCE</scope>
    <source>
        <strain evidence="6">Duluth1</strain>
        <tissue evidence="6">Whole animal</tissue>
    </source>
</reference>
<comment type="caution">
    <text evidence="6">The sequence shown here is derived from an EMBL/GenBank/DDBJ whole genome shotgun (WGS) entry which is preliminary data.</text>
</comment>
<dbReference type="Gene3D" id="6.10.250.980">
    <property type="match status" value="1"/>
</dbReference>
<dbReference type="GO" id="GO:0005634">
    <property type="term" value="C:nucleus"/>
    <property type="evidence" value="ECO:0007669"/>
    <property type="project" value="UniProtKB-SubCell"/>
</dbReference>
<evidence type="ECO:0000313" key="6">
    <source>
        <dbReference type="EMBL" id="KAH3785700.1"/>
    </source>
</evidence>
<dbReference type="SUPFAM" id="SSF158457">
    <property type="entry name" value="Orange domain-like"/>
    <property type="match status" value="1"/>
</dbReference>
<keyword evidence="2" id="KW-0805">Transcription regulation</keyword>
<name>A0A9D4EXC0_DREPO</name>
<reference evidence="6" key="1">
    <citation type="journal article" date="2019" name="bioRxiv">
        <title>The Genome of the Zebra Mussel, Dreissena polymorpha: A Resource for Invasive Species Research.</title>
        <authorList>
            <person name="McCartney M.A."/>
            <person name="Auch B."/>
            <person name="Kono T."/>
            <person name="Mallez S."/>
            <person name="Zhang Y."/>
            <person name="Obille A."/>
            <person name="Becker A."/>
            <person name="Abrahante J.E."/>
            <person name="Garbe J."/>
            <person name="Badalamenti J.P."/>
            <person name="Herman A."/>
            <person name="Mangelson H."/>
            <person name="Liachko I."/>
            <person name="Sullivan S."/>
            <person name="Sone E.D."/>
            <person name="Koren S."/>
            <person name="Silverstein K.A.T."/>
            <person name="Beckman K.B."/>
            <person name="Gohl D.M."/>
        </authorList>
    </citation>
    <scope>NUCLEOTIDE SEQUENCE</scope>
    <source>
        <strain evidence="6">Duluth1</strain>
        <tissue evidence="6">Whole animal</tissue>
    </source>
</reference>